<evidence type="ECO:0000313" key="2">
    <source>
        <dbReference type="Proteomes" id="UP000294547"/>
    </source>
</evidence>
<accession>A0A4R6R9I0</accession>
<dbReference type="Proteomes" id="UP000294547">
    <property type="component" value="Unassembled WGS sequence"/>
</dbReference>
<protein>
    <submittedName>
        <fullName evidence="1">Uncharacterized protein</fullName>
    </submittedName>
</protein>
<organism evidence="1 2">
    <name type="scientific">Oharaeibacter diazotrophicus</name>
    <dbReference type="NCBI Taxonomy" id="1920512"/>
    <lineage>
        <taxon>Bacteria</taxon>
        <taxon>Pseudomonadati</taxon>
        <taxon>Pseudomonadota</taxon>
        <taxon>Alphaproteobacteria</taxon>
        <taxon>Hyphomicrobiales</taxon>
        <taxon>Pleomorphomonadaceae</taxon>
        <taxon>Oharaeibacter</taxon>
    </lineage>
</organism>
<keyword evidence="2" id="KW-1185">Reference proteome</keyword>
<proteinExistence type="predicted"/>
<dbReference type="OrthoDB" id="7851523at2"/>
<name>A0A4R6R9I0_9HYPH</name>
<gene>
    <name evidence="1" type="ORF">EDD54_3774</name>
</gene>
<comment type="caution">
    <text evidence="1">The sequence shown here is derived from an EMBL/GenBank/DDBJ whole genome shotgun (WGS) entry which is preliminary data.</text>
</comment>
<evidence type="ECO:0000313" key="1">
    <source>
        <dbReference type="EMBL" id="TDP82505.1"/>
    </source>
</evidence>
<dbReference type="AlphaFoldDB" id="A0A4R6R9I0"/>
<sequence>MSLSGEGDDPVAAYKRVLREVLERRPSGMRQRLAEALGTTRSFVSQITNPSYATPIPAPTLATIFDVCHFSEGERSRFLAAYRRAHPRKGGLDDPAPPTRSRTLVLPDLGSEALNAEFDGLVDDLVQRMTRLMASRDG</sequence>
<dbReference type="RefSeq" id="WP_126539224.1">
    <property type="nucleotide sequence ID" value="NZ_BSPM01000007.1"/>
</dbReference>
<reference evidence="1 2" key="1">
    <citation type="submission" date="2019-03" db="EMBL/GenBank/DDBJ databases">
        <title>Genomic Encyclopedia of Type Strains, Phase IV (KMG-IV): sequencing the most valuable type-strain genomes for metagenomic binning, comparative biology and taxonomic classification.</title>
        <authorList>
            <person name="Goeker M."/>
        </authorList>
    </citation>
    <scope>NUCLEOTIDE SEQUENCE [LARGE SCALE GENOMIC DNA]</scope>
    <source>
        <strain evidence="1 2">DSM 102969</strain>
    </source>
</reference>
<dbReference type="EMBL" id="SNXY01000010">
    <property type="protein sequence ID" value="TDP82505.1"/>
    <property type="molecule type" value="Genomic_DNA"/>
</dbReference>